<evidence type="ECO:0000313" key="2">
    <source>
        <dbReference type="Proteomes" id="UP000294200"/>
    </source>
</evidence>
<organism evidence="1 2">
    <name type="scientific">Paraburkholderia steynii</name>
    <dbReference type="NCBI Taxonomy" id="1245441"/>
    <lineage>
        <taxon>Bacteria</taxon>
        <taxon>Pseudomonadati</taxon>
        <taxon>Pseudomonadota</taxon>
        <taxon>Betaproteobacteria</taxon>
        <taxon>Burkholderiales</taxon>
        <taxon>Burkholderiaceae</taxon>
        <taxon>Paraburkholderia</taxon>
    </lineage>
</organism>
<evidence type="ECO:0000313" key="1">
    <source>
        <dbReference type="EMBL" id="TCG04600.1"/>
    </source>
</evidence>
<name>A0A4R0XAF7_9BURK</name>
<accession>A0A4R0XAF7</accession>
<keyword evidence="2" id="KW-1185">Reference proteome</keyword>
<sequence>MGGGWLYRRQFRGLGAQTHGDGLLDISVTHGDGMTTTWQVYHVRWGSKPMEAAAGKRSIRTMCDALGEY</sequence>
<comment type="caution">
    <text evidence="1">The sequence shown here is derived from an EMBL/GenBank/DDBJ whole genome shotgun (WGS) entry which is preliminary data.</text>
</comment>
<proteinExistence type="predicted"/>
<reference evidence="1 2" key="1">
    <citation type="submission" date="2017-02" db="EMBL/GenBank/DDBJ databases">
        <title>Paraburkholderia sophoroidis sp. nov. and Paraburkholderia steynii sp. nov. rhizobial symbionts of the fynbos legume Hypocalyptus sophoroides.</title>
        <authorList>
            <person name="Steenkamp E.T."/>
            <person name="Beukes C.W."/>
            <person name="Van Zyl E."/>
            <person name="Avontuur J."/>
            <person name="Chan W.Y."/>
            <person name="Hassen A."/>
            <person name="Palmer M."/>
            <person name="Mthombeni L."/>
            <person name="Phalane F."/>
            <person name="Sereme K."/>
            <person name="Venter S.N."/>
        </authorList>
    </citation>
    <scope>NUCLEOTIDE SEQUENCE [LARGE SCALE GENOMIC DNA]</scope>
    <source>
        <strain evidence="1 2">HC1.1ba</strain>
    </source>
</reference>
<protein>
    <submittedName>
        <fullName evidence="1">Uncharacterized protein</fullName>
    </submittedName>
</protein>
<dbReference type="Proteomes" id="UP000294200">
    <property type="component" value="Unassembled WGS sequence"/>
</dbReference>
<gene>
    <name evidence="1" type="ORF">BZM27_39735</name>
</gene>
<dbReference type="AlphaFoldDB" id="A0A4R0XAF7"/>
<dbReference type="EMBL" id="MWML01000236">
    <property type="protein sequence ID" value="TCG04600.1"/>
    <property type="molecule type" value="Genomic_DNA"/>
</dbReference>